<dbReference type="PRINTS" id="PR00035">
    <property type="entry name" value="HTHGNTR"/>
</dbReference>
<dbReference type="Proteomes" id="UP001239909">
    <property type="component" value="Unassembled WGS sequence"/>
</dbReference>
<dbReference type="SMART" id="SM00345">
    <property type="entry name" value="HTH_GNTR"/>
    <property type="match status" value="1"/>
</dbReference>
<evidence type="ECO:0000256" key="1">
    <source>
        <dbReference type="ARBA" id="ARBA00023015"/>
    </source>
</evidence>
<dbReference type="Gene3D" id="1.20.120.530">
    <property type="entry name" value="GntR ligand-binding domain-like"/>
    <property type="match status" value="1"/>
</dbReference>
<organism evidence="5 6">
    <name type="scientific">Paralimibaculum aggregatum</name>
    <dbReference type="NCBI Taxonomy" id="3036245"/>
    <lineage>
        <taxon>Bacteria</taxon>
        <taxon>Pseudomonadati</taxon>
        <taxon>Pseudomonadota</taxon>
        <taxon>Alphaproteobacteria</taxon>
        <taxon>Rhodobacterales</taxon>
        <taxon>Paracoccaceae</taxon>
        <taxon>Paralimibaculum</taxon>
    </lineage>
</organism>
<evidence type="ECO:0000259" key="4">
    <source>
        <dbReference type="PROSITE" id="PS50949"/>
    </source>
</evidence>
<dbReference type="Pfam" id="PF00392">
    <property type="entry name" value="GntR"/>
    <property type="match status" value="1"/>
</dbReference>
<dbReference type="PANTHER" id="PTHR43537:SF49">
    <property type="entry name" value="TRANSCRIPTIONAL REGULATORY PROTEIN"/>
    <property type="match status" value="1"/>
</dbReference>
<dbReference type="PANTHER" id="PTHR43537">
    <property type="entry name" value="TRANSCRIPTIONAL REGULATOR, GNTR FAMILY"/>
    <property type="match status" value="1"/>
</dbReference>
<evidence type="ECO:0000313" key="6">
    <source>
        <dbReference type="Proteomes" id="UP001239909"/>
    </source>
</evidence>
<keyword evidence="3" id="KW-0804">Transcription</keyword>
<reference evidence="5 6" key="1">
    <citation type="submission" date="2023-04" db="EMBL/GenBank/DDBJ databases">
        <title>Marinoamorphus aggregata gen. nov., sp. Nov., isolate from tissue of brittle star Ophioplocus japonicus.</title>
        <authorList>
            <person name="Kawano K."/>
            <person name="Sawayama S."/>
            <person name="Nakagawa S."/>
        </authorList>
    </citation>
    <scope>NUCLEOTIDE SEQUENCE [LARGE SCALE GENOMIC DNA]</scope>
    <source>
        <strain evidence="5 6">NKW23</strain>
    </source>
</reference>
<dbReference type="SUPFAM" id="SSF46785">
    <property type="entry name" value="Winged helix' DNA-binding domain"/>
    <property type="match status" value="1"/>
</dbReference>
<dbReference type="InterPro" id="IPR011711">
    <property type="entry name" value="GntR_C"/>
</dbReference>
<dbReference type="InterPro" id="IPR000524">
    <property type="entry name" value="Tscrpt_reg_HTH_GntR"/>
</dbReference>
<evidence type="ECO:0000256" key="2">
    <source>
        <dbReference type="ARBA" id="ARBA00023125"/>
    </source>
</evidence>
<dbReference type="Gene3D" id="1.10.10.10">
    <property type="entry name" value="Winged helix-like DNA-binding domain superfamily/Winged helix DNA-binding domain"/>
    <property type="match status" value="1"/>
</dbReference>
<dbReference type="InterPro" id="IPR008920">
    <property type="entry name" value="TF_FadR/GntR_C"/>
</dbReference>
<dbReference type="SMART" id="SM00895">
    <property type="entry name" value="FCD"/>
    <property type="match status" value="1"/>
</dbReference>
<gene>
    <name evidence="5" type="ORF">LNKW23_24440</name>
</gene>
<accession>A0ABQ6LLC1</accession>
<dbReference type="SUPFAM" id="SSF48008">
    <property type="entry name" value="GntR ligand-binding domain-like"/>
    <property type="match status" value="1"/>
</dbReference>
<keyword evidence="6" id="KW-1185">Reference proteome</keyword>
<keyword evidence="2" id="KW-0238">DNA-binding</keyword>
<keyword evidence="1" id="KW-0805">Transcription regulation</keyword>
<name>A0ABQ6LLC1_9RHOB</name>
<evidence type="ECO:0000256" key="3">
    <source>
        <dbReference type="ARBA" id="ARBA00023163"/>
    </source>
</evidence>
<evidence type="ECO:0000313" key="5">
    <source>
        <dbReference type="EMBL" id="GMG83231.1"/>
    </source>
</evidence>
<sequence>MAERRADGLRDILEEDILTGALGPGTRLEEPALAQRFGVSRTPIREALAQLAAAGLIEQRRQRGSFVAEIGPRRLLEMFEVMAELEGLCAALTARRASPPQVTELRRLHDELARPAADGDLDVYYYGNERLHAAIRAACGNSFLIEQAEALQRRLKPYRRHQLRARGRIERSNAEHAEVVEAIEAADPQAASAAMRAHVAVQGERVTDLLAALDPAG</sequence>
<proteinExistence type="predicted"/>
<feature type="domain" description="HTH gntR-type" evidence="4">
    <location>
        <begin position="3"/>
        <end position="70"/>
    </location>
</feature>
<dbReference type="InterPro" id="IPR036388">
    <property type="entry name" value="WH-like_DNA-bd_sf"/>
</dbReference>
<protein>
    <submittedName>
        <fullName evidence="5">GntR family transcriptional regulator</fullName>
    </submittedName>
</protein>
<dbReference type="EMBL" id="BSYI01000017">
    <property type="protein sequence ID" value="GMG83231.1"/>
    <property type="molecule type" value="Genomic_DNA"/>
</dbReference>
<dbReference type="RefSeq" id="WP_285672026.1">
    <property type="nucleotide sequence ID" value="NZ_BSYI01000017.1"/>
</dbReference>
<dbReference type="PROSITE" id="PS50949">
    <property type="entry name" value="HTH_GNTR"/>
    <property type="match status" value="1"/>
</dbReference>
<dbReference type="InterPro" id="IPR036390">
    <property type="entry name" value="WH_DNA-bd_sf"/>
</dbReference>
<comment type="caution">
    <text evidence="5">The sequence shown here is derived from an EMBL/GenBank/DDBJ whole genome shotgun (WGS) entry which is preliminary data.</text>
</comment>
<dbReference type="Pfam" id="PF07729">
    <property type="entry name" value="FCD"/>
    <property type="match status" value="1"/>
</dbReference>